<dbReference type="SUPFAM" id="SSF55729">
    <property type="entry name" value="Acyl-CoA N-acyltransferases (Nat)"/>
    <property type="match status" value="1"/>
</dbReference>
<sequence length="164" mass="17908">MSTAGFNRIKQSLSGQKMVIREAELDDLFAMTSLLGELFTIEADFTPDVRRQREGLAALMASEDATLLVASMAGEIVGMCTLQPLISTAEGGVAGMVEDLIVADGYRGMGIGRQLLAEIEKRAAEQGMSRLQLLTDQGHEQADRFYDRHGWQATSLVARRKMLA</sequence>
<evidence type="ECO:0000313" key="5">
    <source>
        <dbReference type="Proteomes" id="UP000306585"/>
    </source>
</evidence>
<gene>
    <name evidence="4" type="ORF">FEF65_08045</name>
</gene>
<name>A0A5R9GLS2_9PROT</name>
<dbReference type="Pfam" id="PF00583">
    <property type="entry name" value="Acetyltransf_1"/>
    <property type="match status" value="1"/>
</dbReference>
<keyword evidence="1 4" id="KW-0808">Transferase</keyword>
<dbReference type="AlphaFoldDB" id="A0A5R9GLS2"/>
<dbReference type="EMBL" id="VBRY01000006">
    <property type="protein sequence ID" value="TLS67366.1"/>
    <property type="molecule type" value="Genomic_DNA"/>
</dbReference>
<dbReference type="RefSeq" id="WP_138239282.1">
    <property type="nucleotide sequence ID" value="NZ_VBRY01000006.1"/>
</dbReference>
<evidence type="ECO:0000256" key="1">
    <source>
        <dbReference type="ARBA" id="ARBA00022679"/>
    </source>
</evidence>
<comment type="caution">
    <text evidence="4">The sequence shown here is derived from an EMBL/GenBank/DDBJ whole genome shotgun (WGS) entry which is preliminary data.</text>
</comment>
<dbReference type="InterPro" id="IPR050832">
    <property type="entry name" value="Bact_Acetyltransf"/>
</dbReference>
<dbReference type="CDD" id="cd04301">
    <property type="entry name" value="NAT_SF"/>
    <property type="match status" value="1"/>
</dbReference>
<evidence type="ECO:0000259" key="3">
    <source>
        <dbReference type="PROSITE" id="PS51186"/>
    </source>
</evidence>
<accession>A0A5R9GLS2</accession>
<reference evidence="4 5" key="1">
    <citation type="journal article" date="2019" name="Appl. Environ. Microbiol.">
        <title>Environmental Evidence and Genomic Insight of Iron-oxidizing Bacteria Preference Towards More Corrosion Resistant Stainless Steel at Higher Salinities.</title>
        <authorList>
            <person name="Garrison C.E."/>
            <person name="Price K.A."/>
            <person name="Field E.K."/>
        </authorList>
    </citation>
    <scope>NUCLEOTIDE SEQUENCE [LARGE SCALE GENOMIC DNA]</scope>
    <source>
        <strain evidence="4 5">P3</strain>
    </source>
</reference>
<dbReference type="PANTHER" id="PTHR43877:SF2">
    <property type="entry name" value="AMINOALKYLPHOSPHONATE N-ACETYLTRANSFERASE-RELATED"/>
    <property type="match status" value="1"/>
</dbReference>
<dbReference type="OrthoDB" id="9805924at2"/>
<evidence type="ECO:0000313" key="4">
    <source>
        <dbReference type="EMBL" id="TLS67366.1"/>
    </source>
</evidence>
<dbReference type="Proteomes" id="UP000306585">
    <property type="component" value="Unassembled WGS sequence"/>
</dbReference>
<proteinExistence type="predicted"/>
<keyword evidence="2" id="KW-0012">Acyltransferase</keyword>
<protein>
    <submittedName>
        <fullName evidence="4">GNAT family N-acetyltransferase</fullName>
    </submittedName>
</protein>
<dbReference type="InterPro" id="IPR000182">
    <property type="entry name" value="GNAT_dom"/>
</dbReference>
<dbReference type="PROSITE" id="PS51186">
    <property type="entry name" value="GNAT"/>
    <property type="match status" value="1"/>
</dbReference>
<feature type="domain" description="N-acetyltransferase" evidence="3">
    <location>
        <begin position="18"/>
        <end position="164"/>
    </location>
</feature>
<dbReference type="GO" id="GO:0016747">
    <property type="term" value="F:acyltransferase activity, transferring groups other than amino-acyl groups"/>
    <property type="evidence" value="ECO:0007669"/>
    <property type="project" value="InterPro"/>
</dbReference>
<evidence type="ECO:0000256" key="2">
    <source>
        <dbReference type="ARBA" id="ARBA00023315"/>
    </source>
</evidence>
<keyword evidence="5" id="KW-1185">Reference proteome</keyword>
<dbReference type="InterPro" id="IPR016181">
    <property type="entry name" value="Acyl_CoA_acyltransferase"/>
</dbReference>
<organism evidence="4 5">
    <name type="scientific">Mariprofundus erugo</name>
    <dbReference type="NCBI Taxonomy" id="2528639"/>
    <lineage>
        <taxon>Bacteria</taxon>
        <taxon>Pseudomonadati</taxon>
        <taxon>Pseudomonadota</taxon>
        <taxon>Candidatius Mariprofundia</taxon>
        <taxon>Mariprofundales</taxon>
        <taxon>Mariprofundaceae</taxon>
        <taxon>Mariprofundus</taxon>
    </lineage>
</organism>
<dbReference type="Gene3D" id="3.40.630.30">
    <property type="match status" value="1"/>
</dbReference>
<dbReference type="PANTHER" id="PTHR43877">
    <property type="entry name" value="AMINOALKYLPHOSPHONATE N-ACETYLTRANSFERASE-RELATED-RELATED"/>
    <property type="match status" value="1"/>
</dbReference>